<evidence type="ECO:0000313" key="4">
    <source>
        <dbReference type="Proteomes" id="UP000001304"/>
    </source>
</evidence>
<feature type="domain" description="VOC" evidence="2">
    <location>
        <begin position="8"/>
        <end position="147"/>
    </location>
</feature>
<dbReference type="GO" id="GO:0046872">
    <property type="term" value="F:metal ion binding"/>
    <property type="evidence" value="ECO:0007669"/>
    <property type="project" value="UniProtKB-KW"/>
</dbReference>
<keyword evidence="3" id="KW-0560">Oxidoreductase</keyword>
<dbReference type="KEGG" id="iag:Igag_1705"/>
<name>E0SS45_IGNAA</name>
<dbReference type="GO" id="GO:0004493">
    <property type="term" value="F:methylmalonyl-CoA epimerase activity"/>
    <property type="evidence" value="ECO:0007669"/>
    <property type="project" value="TreeGrafter"/>
</dbReference>
<evidence type="ECO:0000256" key="1">
    <source>
        <dbReference type="ARBA" id="ARBA00022723"/>
    </source>
</evidence>
<keyword evidence="3" id="KW-0223">Dioxygenase</keyword>
<dbReference type="GO" id="GO:0046491">
    <property type="term" value="P:L-methylmalonyl-CoA metabolic process"/>
    <property type="evidence" value="ECO:0007669"/>
    <property type="project" value="TreeGrafter"/>
</dbReference>
<dbReference type="HOGENOM" id="CLU_046006_3_1_2"/>
<dbReference type="Proteomes" id="UP000001304">
    <property type="component" value="Chromosome"/>
</dbReference>
<sequence>MCENDLKNVVQIGIVVDNIEKAVESWSKLLGVEPPEIIETGPLEETKMEFRGRQSSGRAKLAFIKLENIVIELIEPIDGPSTWREFLENRGPGIHHIAFDVGKPEECLEKLEGLGARVEQRGMFRGGYYVYVDARKSLGAIIEILHHYRDR</sequence>
<proteinExistence type="predicted"/>
<dbReference type="InterPro" id="IPR037523">
    <property type="entry name" value="VOC_core"/>
</dbReference>
<dbReference type="AlphaFoldDB" id="E0SS45"/>
<dbReference type="SUPFAM" id="SSF54593">
    <property type="entry name" value="Glyoxalase/Bleomycin resistance protein/Dihydroxybiphenyl dioxygenase"/>
    <property type="match status" value="1"/>
</dbReference>
<reference evidence="3 4" key="1">
    <citation type="journal article" date="2010" name="Stand. Genomic Sci.">
        <title>Complete genome sequence of Ignisphaera aggregans type strain (AQ1.S1).</title>
        <authorList>
            <person name="Goker M."/>
            <person name="Held B."/>
            <person name="Lapidus A."/>
            <person name="Nolan M."/>
            <person name="Spring S."/>
            <person name="Yasawong M."/>
            <person name="Lucas S."/>
            <person name="Glavina Del Rio T."/>
            <person name="Tice H."/>
            <person name="Cheng J.F."/>
            <person name="Goodwin L."/>
            <person name="Tapia R."/>
            <person name="Pitluck S."/>
            <person name="Liolios K."/>
            <person name="Ivanova N."/>
            <person name="Mavromatis K."/>
            <person name="Mikhailova N."/>
            <person name="Pati A."/>
            <person name="Chen A."/>
            <person name="Palaniappan K."/>
            <person name="Brambilla E."/>
            <person name="Land M."/>
            <person name="Hauser L."/>
            <person name="Chang Y.J."/>
            <person name="Jeffries C.D."/>
            <person name="Brettin T."/>
            <person name="Detter J.C."/>
            <person name="Han C."/>
            <person name="Rohde M."/>
            <person name="Sikorski J."/>
            <person name="Woyke T."/>
            <person name="Bristow J."/>
            <person name="Eisen J.A."/>
            <person name="Markowitz V."/>
            <person name="Hugenholtz P."/>
            <person name="Kyrpides N.C."/>
            <person name="Klenk H.P."/>
        </authorList>
    </citation>
    <scope>NUCLEOTIDE SEQUENCE [LARGE SCALE GENOMIC DNA]</scope>
    <source>
        <strain evidence="4">DSM 17230 / JCM 13409 / AQ1.S1</strain>
    </source>
</reference>
<dbReference type="InterPro" id="IPR029068">
    <property type="entry name" value="Glyas_Bleomycin-R_OHBP_Dase"/>
</dbReference>
<gene>
    <name evidence="3" type="ordered locus">Igag_1705</name>
</gene>
<accession>E0SS45</accession>
<organism evidence="3 4">
    <name type="scientific">Ignisphaera aggregans (strain DSM 17230 / JCM 13409 / AQ1.S1)</name>
    <dbReference type="NCBI Taxonomy" id="583356"/>
    <lineage>
        <taxon>Archaea</taxon>
        <taxon>Thermoproteota</taxon>
        <taxon>Thermoprotei</taxon>
        <taxon>Desulfurococcales</taxon>
        <taxon>Desulfurococcaceae</taxon>
        <taxon>Ignisphaera</taxon>
    </lineage>
</organism>
<dbReference type="STRING" id="583356.Igag_1705"/>
<evidence type="ECO:0000313" key="3">
    <source>
        <dbReference type="EMBL" id="ADM28502.1"/>
    </source>
</evidence>
<dbReference type="PANTHER" id="PTHR43048">
    <property type="entry name" value="METHYLMALONYL-COA EPIMERASE"/>
    <property type="match status" value="1"/>
</dbReference>
<dbReference type="PROSITE" id="PS51819">
    <property type="entry name" value="VOC"/>
    <property type="match status" value="1"/>
</dbReference>
<dbReference type="EMBL" id="CP002098">
    <property type="protein sequence ID" value="ADM28502.1"/>
    <property type="molecule type" value="Genomic_DNA"/>
</dbReference>
<dbReference type="GO" id="GO:0051213">
    <property type="term" value="F:dioxygenase activity"/>
    <property type="evidence" value="ECO:0007669"/>
    <property type="project" value="UniProtKB-KW"/>
</dbReference>
<protein>
    <submittedName>
        <fullName evidence="3">Glyoxalase/bleomycin resistance protein/dioxygenase</fullName>
    </submittedName>
</protein>
<dbReference type="PANTHER" id="PTHR43048:SF3">
    <property type="entry name" value="METHYLMALONYL-COA EPIMERASE, MITOCHONDRIAL"/>
    <property type="match status" value="1"/>
</dbReference>
<dbReference type="InterPro" id="IPR051785">
    <property type="entry name" value="MMCE/EMCE_epimerase"/>
</dbReference>
<evidence type="ECO:0000259" key="2">
    <source>
        <dbReference type="PROSITE" id="PS51819"/>
    </source>
</evidence>
<dbReference type="Pfam" id="PF13669">
    <property type="entry name" value="Glyoxalase_4"/>
    <property type="match status" value="1"/>
</dbReference>
<dbReference type="Gene3D" id="3.10.180.10">
    <property type="entry name" value="2,3-Dihydroxybiphenyl 1,2-Dioxygenase, domain 1"/>
    <property type="match status" value="1"/>
</dbReference>
<keyword evidence="1" id="KW-0479">Metal-binding</keyword>
<keyword evidence="4" id="KW-1185">Reference proteome</keyword>
<dbReference type="BioCyc" id="IAGG583356:GHAH-1692-MONOMER"/>